<feature type="region of interest" description="Disordered" evidence="1">
    <location>
        <begin position="154"/>
        <end position="188"/>
    </location>
</feature>
<reference evidence="3 4" key="1">
    <citation type="submission" date="2022-01" db="EMBL/GenBank/DDBJ databases">
        <title>A high-quality chromosome-level genome assembly of rohu carp, Labeo rohita.</title>
        <authorList>
            <person name="Arick M.A. II"/>
            <person name="Hsu C.-Y."/>
            <person name="Magbanua Z."/>
            <person name="Pechanova O."/>
            <person name="Grover C."/>
            <person name="Miller E."/>
            <person name="Thrash A."/>
            <person name="Ezzel L."/>
            <person name="Alam S."/>
            <person name="Benzie J."/>
            <person name="Hamilton M."/>
            <person name="Karsi A."/>
            <person name="Lawrence M.L."/>
            <person name="Peterson D.G."/>
        </authorList>
    </citation>
    <scope>NUCLEOTIDE SEQUENCE [LARGE SCALE GENOMIC DNA]</scope>
    <source>
        <strain evidence="4">BAU-BD-2019</strain>
        <tissue evidence="3">Blood</tissue>
    </source>
</reference>
<proteinExistence type="predicted"/>
<feature type="transmembrane region" description="Helical" evidence="2">
    <location>
        <begin position="109"/>
        <end position="132"/>
    </location>
</feature>
<evidence type="ECO:0000313" key="3">
    <source>
        <dbReference type="EMBL" id="KAI2651880.1"/>
    </source>
</evidence>
<keyword evidence="4" id="KW-1185">Reference proteome</keyword>
<feature type="compositionally biased region" description="Basic residues" evidence="1">
    <location>
        <begin position="284"/>
        <end position="295"/>
    </location>
</feature>
<feature type="compositionally biased region" description="Low complexity" evidence="1">
    <location>
        <begin position="178"/>
        <end position="188"/>
    </location>
</feature>
<comment type="caution">
    <text evidence="3">The sequence shown here is derived from an EMBL/GenBank/DDBJ whole genome shotgun (WGS) entry which is preliminary data.</text>
</comment>
<feature type="compositionally biased region" description="Acidic residues" evidence="1">
    <location>
        <begin position="298"/>
        <end position="313"/>
    </location>
</feature>
<evidence type="ECO:0000256" key="2">
    <source>
        <dbReference type="SAM" id="Phobius"/>
    </source>
</evidence>
<feature type="compositionally biased region" description="Polar residues" evidence="1">
    <location>
        <begin position="1"/>
        <end position="10"/>
    </location>
</feature>
<organism evidence="3 4">
    <name type="scientific">Labeo rohita</name>
    <name type="common">Indian major carp</name>
    <name type="synonym">Cyprinus rohita</name>
    <dbReference type="NCBI Taxonomy" id="84645"/>
    <lineage>
        <taxon>Eukaryota</taxon>
        <taxon>Metazoa</taxon>
        <taxon>Chordata</taxon>
        <taxon>Craniata</taxon>
        <taxon>Vertebrata</taxon>
        <taxon>Euteleostomi</taxon>
        <taxon>Actinopterygii</taxon>
        <taxon>Neopterygii</taxon>
        <taxon>Teleostei</taxon>
        <taxon>Ostariophysi</taxon>
        <taxon>Cypriniformes</taxon>
        <taxon>Cyprinidae</taxon>
        <taxon>Labeoninae</taxon>
        <taxon>Labeonini</taxon>
        <taxon>Labeo</taxon>
    </lineage>
</organism>
<evidence type="ECO:0000313" key="4">
    <source>
        <dbReference type="Proteomes" id="UP000830375"/>
    </source>
</evidence>
<gene>
    <name evidence="3" type="ORF">H4Q32_014659</name>
</gene>
<sequence>MSCSSVSSTRPFERPDTPLQVQPRCRAAPHPSATHAWGERSRKEPIAPAAKALSEHCTQFRERILFLGPPICQEERKNEGNVESRRSQRASENIRGPFLLTSKHSHETWTCVIFVSAFLLACLFVCACTYSLHTSFEKCRFHLRLWRNVEHRRGLAQASERGSSGADSQEEKEEDTETNPNPETNLNTVTSTLTMQEYFAQRMAQLKKAQAGRDPTGCSSEVSSNVPSPLATSASMDDSPNTSDMEQSKKKKKKKKDRDSNRDDIQEDALTSVTGETVEEPNHSQKKKKKNKRKREERDEEGTEVCSATEEDAPTTGKRKKEKKTSLEVHADEVETIEIENMYPKVSDKKKKKKKRQQEKEEGAAEEGVPKKNKKK</sequence>
<accession>A0ABQ8LMJ1</accession>
<protein>
    <submittedName>
        <fullName evidence="3">Uncharacterized protein</fullName>
    </submittedName>
</protein>
<feature type="region of interest" description="Disordered" evidence="1">
    <location>
        <begin position="1"/>
        <end position="42"/>
    </location>
</feature>
<keyword evidence="2" id="KW-0812">Transmembrane</keyword>
<feature type="compositionally biased region" description="Basic and acidic residues" evidence="1">
    <location>
        <begin position="324"/>
        <end position="333"/>
    </location>
</feature>
<name>A0ABQ8LMJ1_LABRO</name>
<feature type="region of interest" description="Disordered" evidence="1">
    <location>
        <begin position="205"/>
        <end position="376"/>
    </location>
</feature>
<keyword evidence="2" id="KW-1133">Transmembrane helix</keyword>
<feature type="compositionally biased region" description="Basic residues" evidence="1">
    <location>
        <begin position="348"/>
        <end position="357"/>
    </location>
</feature>
<feature type="compositionally biased region" description="Polar residues" evidence="1">
    <location>
        <begin position="217"/>
        <end position="245"/>
    </location>
</feature>
<feature type="compositionally biased region" description="Acidic residues" evidence="1">
    <location>
        <begin position="168"/>
        <end position="177"/>
    </location>
</feature>
<dbReference type="Proteomes" id="UP000830375">
    <property type="component" value="Unassembled WGS sequence"/>
</dbReference>
<evidence type="ECO:0000256" key="1">
    <source>
        <dbReference type="SAM" id="MobiDB-lite"/>
    </source>
</evidence>
<dbReference type="EMBL" id="JACTAM010000020">
    <property type="protein sequence ID" value="KAI2651880.1"/>
    <property type="molecule type" value="Genomic_DNA"/>
</dbReference>
<keyword evidence="2" id="KW-0472">Membrane</keyword>